<evidence type="ECO:0000313" key="9">
    <source>
        <dbReference type="EMBL" id="KAJ7394638.1"/>
    </source>
</evidence>
<dbReference type="AlphaFoldDB" id="A0A9X0A742"/>
<dbReference type="GO" id="GO:0015149">
    <property type="term" value="F:hexose transmembrane transporter activity"/>
    <property type="evidence" value="ECO:0007669"/>
    <property type="project" value="TreeGrafter"/>
</dbReference>
<dbReference type="SUPFAM" id="SSF103473">
    <property type="entry name" value="MFS general substrate transporter"/>
    <property type="match status" value="1"/>
</dbReference>
<comment type="caution">
    <text evidence="9">The sequence shown here is derived from an EMBL/GenBank/DDBJ whole genome shotgun (WGS) entry which is preliminary data.</text>
</comment>
<proteinExistence type="predicted"/>
<sequence>MAEEERVSESLGNSEKDELIPNRSNVKSSNSGWTLWLVYTAAVIVLGSSFQFGYGTSCINGPEKDIRDYFSKHSSFSSLMWSTAVAIFAVGGMIGALFGPVIADSLGSKRTLLLNNLPALLGSLMMFFSYHAKAPSLLITGRLVFGFNSGVNTVVAPVYLSEIAPIRLRGALGALNQFGIVTGILVGFIFGLKQMLGTENGWPYALGFGFVVAILQILTLPFCPRSPRYLLLKLDKEPETVQGNDDEVK</sequence>
<keyword evidence="3 7" id="KW-0812">Transmembrane</keyword>
<comment type="subcellular location">
    <subcellularLocation>
        <location evidence="1">Membrane</location>
        <topology evidence="1">Multi-pass membrane protein</topology>
    </subcellularLocation>
</comment>
<dbReference type="GO" id="GO:0016020">
    <property type="term" value="C:membrane"/>
    <property type="evidence" value="ECO:0007669"/>
    <property type="project" value="UniProtKB-SubCell"/>
</dbReference>
<dbReference type="PANTHER" id="PTHR23503">
    <property type="entry name" value="SOLUTE CARRIER FAMILY 2"/>
    <property type="match status" value="1"/>
</dbReference>
<feature type="transmembrane region" description="Helical" evidence="7">
    <location>
        <begin position="172"/>
        <end position="192"/>
    </location>
</feature>
<organism evidence="9 10">
    <name type="scientific">Desmophyllum pertusum</name>
    <dbReference type="NCBI Taxonomy" id="174260"/>
    <lineage>
        <taxon>Eukaryota</taxon>
        <taxon>Metazoa</taxon>
        <taxon>Cnidaria</taxon>
        <taxon>Anthozoa</taxon>
        <taxon>Hexacorallia</taxon>
        <taxon>Scleractinia</taxon>
        <taxon>Caryophylliina</taxon>
        <taxon>Caryophylliidae</taxon>
        <taxon>Desmophyllum</taxon>
    </lineage>
</organism>
<evidence type="ECO:0000313" key="10">
    <source>
        <dbReference type="Proteomes" id="UP001163046"/>
    </source>
</evidence>
<feature type="region of interest" description="Disordered" evidence="6">
    <location>
        <begin position="1"/>
        <end position="28"/>
    </location>
</feature>
<feature type="transmembrane region" description="Helical" evidence="7">
    <location>
        <begin position="204"/>
        <end position="223"/>
    </location>
</feature>
<feature type="domain" description="Major facilitator superfamily (MFS) profile" evidence="8">
    <location>
        <begin position="41"/>
        <end position="249"/>
    </location>
</feature>
<gene>
    <name evidence="9" type="primary">SLC2A4_2</name>
    <name evidence="9" type="ORF">OS493_000458</name>
</gene>
<feature type="transmembrane region" description="Helical" evidence="7">
    <location>
        <begin position="79"/>
        <end position="101"/>
    </location>
</feature>
<protein>
    <submittedName>
        <fullName evidence="9">Solute carrier 2, facilitated glucose transporter member 4</fullName>
    </submittedName>
</protein>
<dbReference type="Pfam" id="PF00083">
    <property type="entry name" value="Sugar_tr"/>
    <property type="match status" value="1"/>
</dbReference>
<dbReference type="InterPro" id="IPR036259">
    <property type="entry name" value="MFS_trans_sf"/>
</dbReference>
<evidence type="ECO:0000256" key="2">
    <source>
        <dbReference type="ARBA" id="ARBA00022448"/>
    </source>
</evidence>
<evidence type="ECO:0000256" key="1">
    <source>
        <dbReference type="ARBA" id="ARBA00004141"/>
    </source>
</evidence>
<accession>A0A9X0A742</accession>
<keyword evidence="2" id="KW-0813">Transport</keyword>
<evidence type="ECO:0000256" key="5">
    <source>
        <dbReference type="ARBA" id="ARBA00023136"/>
    </source>
</evidence>
<keyword evidence="4 7" id="KW-1133">Transmembrane helix</keyword>
<dbReference type="InterPro" id="IPR005829">
    <property type="entry name" value="Sugar_transporter_CS"/>
</dbReference>
<evidence type="ECO:0000256" key="4">
    <source>
        <dbReference type="ARBA" id="ARBA00022989"/>
    </source>
</evidence>
<dbReference type="Proteomes" id="UP001163046">
    <property type="component" value="Unassembled WGS sequence"/>
</dbReference>
<keyword evidence="9" id="KW-0762">Sugar transport</keyword>
<dbReference type="Gene3D" id="1.20.1250.20">
    <property type="entry name" value="MFS general substrate transporter like domains"/>
    <property type="match status" value="1"/>
</dbReference>
<reference evidence="9" key="1">
    <citation type="submission" date="2023-01" db="EMBL/GenBank/DDBJ databases">
        <title>Genome assembly of the deep-sea coral Lophelia pertusa.</title>
        <authorList>
            <person name="Herrera S."/>
            <person name="Cordes E."/>
        </authorList>
    </citation>
    <scope>NUCLEOTIDE SEQUENCE</scope>
    <source>
        <strain evidence="9">USNM1676648</strain>
        <tissue evidence="9">Polyp</tissue>
    </source>
</reference>
<evidence type="ECO:0000256" key="6">
    <source>
        <dbReference type="SAM" id="MobiDB-lite"/>
    </source>
</evidence>
<dbReference type="OrthoDB" id="5972344at2759"/>
<feature type="compositionally biased region" description="Basic and acidic residues" evidence="6">
    <location>
        <begin position="1"/>
        <end position="20"/>
    </location>
</feature>
<dbReference type="InterPro" id="IPR020846">
    <property type="entry name" value="MFS_dom"/>
</dbReference>
<dbReference type="InterPro" id="IPR005828">
    <property type="entry name" value="MFS_sugar_transport-like"/>
</dbReference>
<dbReference type="PROSITE" id="PS00217">
    <property type="entry name" value="SUGAR_TRANSPORT_2"/>
    <property type="match status" value="1"/>
</dbReference>
<evidence type="ECO:0000259" key="8">
    <source>
        <dbReference type="PROSITE" id="PS50850"/>
    </source>
</evidence>
<feature type="transmembrane region" description="Helical" evidence="7">
    <location>
        <begin position="33"/>
        <end position="54"/>
    </location>
</feature>
<name>A0A9X0A742_9CNID</name>
<dbReference type="EMBL" id="MU825396">
    <property type="protein sequence ID" value="KAJ7394638.1"/>
    <property type="molecule type" value="Genomic_DNA"/>
</dbReference>
<dbReference type="PANTHER" id="PTHR23503:SF8">
    <property type="entry name" value="FACILITATED GLUCOSE TRANSPORTER PROTEIN 1"/>
    <property type="match status" value="1"/>
</dbReference>
<keyword evidence="10" id="KW-1185">Reference proteome</keyword>
<evidence type="ECO:0000256" key="3">
    <source>
        <dbReference type="ARBA" id="ARBA00022692"/>
    </source>
</evidence>
<feature type="transmembrane region" description="Helical" evidence="7">
    <location>
        <begin position="113"/>
        <end position="132"/>
    </location>
</feature>
<keyword evidence="5 7" id="KW-0472">Membrane</keyword>
<dbReference type="InterPro" id="IPR045263">
    <property type="entry name" value="GLUT"/>
</dbReference>
<evidence type="ECO:0000256" key="7">
    <source>
        <dbReference type="SAM" id="Phobius"/>
    </source>
</evidence>
<feature type="transmembrane region" description="Helical" evidence="7">
    <location>
        <begin position="138"/>
        <end position="160"/>
    </location>
</feature>
<dbReference type="PROSITE" id="PS50850">
    <property type="entry name" value="MFS"/>
    <property type="match status" value="1"/>
</dbReference>